<proteinExistence type="predicted"/>
<feature type="chain" id="PRO_5043156173" evidence="2">
    <location>
        <begin position="22"/>
        <end position="265"/>
    </location>
</feature>
<evidence type="ECO:0000313" key="4">
    <source>
        <dbReference type="EMBL" id="MBA0311876.1"/>
    </source>
</evidence>
<feature type="domain" description="Peptidase S9 prolyl oligopeptidase catalytic" evidence="3">
    <location>
        <begin position="118"/>
        <end position="247"/>
    </location>
</feature>
<sequence>MVRSMSRWLPLLAFLMMTGCASLPDSARGRFEARAVKVDGETAYYQVFIPAASARTPGSLPVVLFLHGSGERGGDGVKQTHAGLGPYLRAHAADFPALAVFPQVPGREEWSGRNNRVALAALDAAIAEFGADPARQYLTGMSMGGYGSWDIALDDPRRFAAIVPVCGAVLAPRAVRPTLFVEQVAQEPDPYATIAQRLRHTPIWIFHGALDDVVPPDDDRRLHSAFLATNARDMRYTEYPEGNHNAWDATYADPAMWAWLFAQKR</sequence>
<accession>A0A2J0SQT5</accession>
<dbReference type="AlphaFoldDB" id="A0A2J0SQT5"/>
<dbReference type="InterPro" id="IPR050955">
    <property type="entry name" value="Plant_Biomass_Hydrol_Est"/>
</dbReference>
<name>A0A2J0SQT5_STEMA</name>
<evidence type="ECO:0000256" key="2">
    <source>
        <dbReference type="SAM" id="SignalP"/>
    </source>
</evidence>
<dbReference type="RefSeq" id="WP_080354970.1">
    <property type="nucleotide sequence ID" value="NZ_CP154630.1"/>
</dbReference>
<dbReference type="InterPro" id="IPR029058">
    <property type="entry name" value="AB_hydrolase_fold"/>
</dbReference>
<evidence type="ECO:0000256" key="1">
    <source>
        <dbReference type="ARBA" id="ARBA00022729"/>
    </source>
</evidence>
<reference evidence="4" key="2">
    <citation type="journal article" date="2020" name="Front. Microbiol.">
        <title>Genetic Variants of the DSF Quorum Sensing System in Stenotrophomonas maltophilia Influence Virulence and Resistance Phenotypes Among Genotypically Diverse Clinical Isolates.</title>
        <authorList>
            <person name="Yero D."/>
            <person name="Huedo P."/>
            <person name="Conchillo-Sole O."/>
            <person name="Martinez-Servat S."/>
            <person name="Mamat U."/>
            <person name="Coves X."/>
            <person name="Llanas F."/>
            <person name="Roca I."/>
            <person name="Vila J."/>
            <person name="Schaible U.E."/>
            <person name="Daura X."/>
            <person name="Gibert I."/>
        </authorList>
    </citation>
    <scope>NUCLEOTIDE SEQUENCE</scope>
    <source>
        <strain evidence="4">OG156</strain>
    </source>
</reference>
<dbReference type="PROSITE" id="PS51257">
    <property type="entry name" value="PROKAR_LIPOPROTEIN"/>
    <property type="match status" value="1"/>
</dbReference>
<evidence type="ECO:0000259" key="3">
    <source>
        <dbReference type="Pfam" id="PF00326"/>
    </source>
</evidence>
<feature type="signal peptide" evidence="2">
    <location>
        <begin position="1"/>
        <end position="21"/>
    </location>
</feature>
<gene>
    <name evidence="4" type="ORF">D7Y33_12825</name>
</gene>
<dbReference type="SUPFAM" id="SSF53474">
    <property type="entry name" value="alpha/beta-Hydrolases"/>
    <property type="match status" value="1"/>
</dbReference>
<dbReference type="OrthoDB" id="9764953at2"/>
<reference evidence="4" key="1">
    <citation type="submission" date="2018-09" db="EMBL/GenBank/DDBJ databases">
        <authorList>
            <person name="Groschel M."/>
            <person name="Kohl T."/>
            <person name="Conchillo-Sole O."/>
            <person name="Mamat U."/>
            <person name="Yero D."/>
            <person name="Niemann S."/>
            <person name="Daura X."/>
            <person name="Gibert I."/>
        </authorList>
    </citation>
    <scope>NUCLEOTIDE SEQUENCE</scope>
    <source>
        <strain evidence="4">OG156</strain>
    </source>
</reference>
<dbReference type="Gene3D" id="3.40.50.1820">
    <property type="entry name" value="alpha/beta hydrolase"/>
    <property type="match status" value="1"/>
</dbReference>
<dbReference type="GO" id="GO:0006508">
    <property type="term" value="P:proteolysis"/>
    <property type="evidence" value="ECO:0007669"/>
    <property type="project" value="InterPro"/>
</dbReference>
<protein>
    <submittedName>
        <fullName evidence="4">Phospholipase</fullName>
    </submittedName>
</protein>
<keyword evidence="1 2" id="KW-0732">Signal</keyword>
<dbReference type="PANTHER" id="PTHR43037:SF1">
    <property type="entry name" value="BLL1128 PROTEIN"/>
    <property type="match status" value="1"/>
</dbReference>
<organism evidence="4 5">
    <name type="scientific">Stenotrophomonas maltophilia</name>
    <name type="common">Pseudomonas maltophilia</name>
    <name type="synonym">Xanthomonas maltophilia</name>
    <dbReference type="NCBI Taxonomy" id="40324"/>
    <lineage>
        <taxon>Bacteria</taxon>
        <taxon>Pseudomonadati</taxon>
        <taxon>Pseudomonadota</taxon>
        <taxon>Gammaproteobacteria</taxon>
        <taxon>Lysobacterales</taxon>
        <taxon>Lysobacteraceae</taxon>
        <taxon>Stenotrophomonas</taxon>
        <taxon>Stenotrophomonas maltophilia group</taxon>
    </lineage>
</organism>
<dbReference type="InterPro" id="IPR001375">
    <property type="entry name" value="Peptidase_S9_cat"/>
</dbReference>
<dbReference type="GO" id="GO:0008236">
    <property type="term" value="F:serine-type peptidase activity"/>
    <property type="evidence" value="ECO:0007669"/>
    <property type="project" value="InterPro"/>
</dbReference>
<comment type="caution">
    <text evidence="4">The sequence shown here is derived from an EMBL/GenBank/DDBJ whole genome shotgun (WGS) entry which is preliminary data.</text>
</comment>
<dbReference type="PANTHER" id="PTHR43037">
    <property type="entry name" value="UNNAMED PRODUCT-RELATED"/>
    <property type="match status" value="1"/>
</dbReference>
<dbReference type="Pfam" id="PF00326">
    <property type="entry name" value="Peptidase_S9"/>
    <property type="match status" value="1"/>
</dbReference>
<dbReference type="Proteomes" id="UP000822271">
    <property type="component" value="Unassembled WGS sequence"/>
</dbReference>
<dbReference type="EMBL" id="RAUE01000022">
    <property type="protein sequence ID" value="MBA0311876.1"/>
    <property type="molecule type" value="Genomic_DNA"/>
</dbReference>
<evidence type="ECO:0000313" key="5">
    <source>
        <dbReference type="Proteomes" id="UP000822271"/>
    </source>
</evidence>